<organism evidence="1 2">
    <name type="scientific">Dictyostelium purpureum</name>
    <name type="common">Slime mold</name>
    <dbReference type="NCBI Taxonomy" id="5786"/>
    <lineage>
        <taxon>Eukaryota</taxon>
        <taxon>Amoebozoa</taxon>
        <taxon>Evosea</taxon>
        <taxon>Eumycetozoa</taxon>
        <taxon>Dictyostelia</taxon>
        <taxon>Dictyosteliales</taxon>
        <taxon>Dictyosteliaceae</taxon>
        <taxon>Dictyostelium</taxon>
    </lineage>
</organism>
<dbReference type="VEuPathDB" id="AmoebaDB:DICPUDRAFT_155524"/>
<dbReference type="GeneID" id="10508840"/>
<sequence length="56" mass="6731">MDHSRYDLLPLYFSDFLNRPVILTNNSKCINFSKRKCKFSTTKDYFTMVYLLVKTI</sequence>
<gene>
    <name evidence="1" type="ORF">DICPUDRAFT_155524</name>
</gene>
<dbReference type="InParanoid" id="F0ZU82"/>
<dbReference type="RefSeq" id="XP_003290988.1">
    <property type="nucleotide sequence ID" value="XM_003290940.1"/>
</dbReference>
<protein>
    <submittedName>
        <fullName evidence="1">Uncharacterized protein</fullName>
    </submittedName>
</protein>
<dbReference type="Proteomes" id="UP000001064">
    <property type="component" value="Unassembled WGS sequence"/>
</dbReference>
<dbReference type="EMBL" id="GL871190">
    <property type="protein sequence ID" value="EGC32495.1"/>
    <property type="molecule type" value="Genomic_DNA"/>
</dbReference>
<proteinExistence type="predicted"/>
<evidence type="ECO:0000313" key="1">
    <source>
        <dbReference type="EMBL" id="EGC32495.1"/>
    </source>
</evidence>
<dbReference type="AlphaFoldDB" id="F0ZU82"/>
<reference evidence="2" key="1">
    <citation type="journal article" date="2011" name="Genome Biol.">
        <title>Comparative genomics of the social amoebae Dictyostelium discoideum and Dictyostelium purpureum.</title>
        <authorList>
            <consortium name="US DOE Joint Genome Institute (JGI-PGF)"/>
            <person name="Sucgang R."/>
            <person name="Kuo A."/>
            <person name="Tian X."/>
            <person name="Salerno W."/>
            <person name="Parikh A."/>
            <person name="Feasley C.L."/>
            <person name="Dalin E."/>
            <person name="Tu H."/>
            <person name="Huang E."/>
            <person name="Barry K."/>
            <person name="Lindquist E."/>
            <person name="Shapiro H."/>
            <person name="Bruce D."/>
            <person name="Schmutz J."/>
            <person name="Salamov A."/>
            <person name="Fey P."/>
            <person name="Gaudet P."/>
            <person name="Anjard C."/>
            <person name="Babu M.M."/>
            <person name="Basu S."/>
            <person name="Bushmanova Y."/>
            <person name="van der Wel H."/>
            <person name="Katoh-Kurasawa M."/>
            <person name="Dinh C."/>
            <person name="Coutinho P.M."/>
            <person name="Saito T."/>
            <person name="Elias M."/>
            <person name="Schaap P."/>
            <person name="Kay R.R."/>
            <person name="Henrissat B."/>
            <person name="Eichinger L."/>
            <person name="Rivero F."/>
            <person name="Putnam N.H."/>
            <person name="West C.M."/>
            <person name="Loomis W.F."/>
            <person name="Chisholm R.L."/>
            <person name="Shaulsky G."/>
            <person name="Strassmann J.E."/>
            <person name="Queller D.C."/>
            <person name="Kuspa A."/>
            <person name="Grigoriev I.V."/>
        </authorList>
    </citation>
    <scope>NUCLEOTIDE SEQUENCE [LARGE SCALE GENOMIC DNA]</scope>
    <source>
        <strain evidence="2">QSDP1</strain>
    </source>
</reference>
<accession>F0ZU82</accession>
<dbReference type="KEGG" id="dpp:DICPUDRAFT_155524"/>
<keyword evidence="2" id="KW-1185">Reference proteome</keyword>
<name>F0ZU82_DICPU</name>
<evidence type="ECO:0000313" key="2">
    <source>
        <dbReference type="Proteomes" id="UP000001064"/>
    </source>
</evidence>